<accession>A0A517QX47</accession>
<keyword evidence="2" id="KW-1185">Reference proteome</keyword>
<dbReference type="KEGG" id="svp:Pan189_05030"/>
<sequence>MAKLFAFGCLIAALFGLGTLTRASFNLSPVCLINWQCPACSCSNVSDAAYTYYPRCLHCGERYGVSDWTLTADAGESL</sequence>
<gene>
    <name evidence="1" type="ORF">Pan189_05030</name>
</gene>
<proteinExistence type="predicted"/>
<evidence type="ECO:0000313" key="1">
    <source>
        <dbReference type="EMBL" id="QDT36148.1"/>
    </source>
</evidence>
<dbReference type="EMBL" id="CP036268">
    <property type="protein sequence ID" value="QDT36148.1"/>
    <property type="molecule type" value="Genomic_DNA"/>
</dbReference>
<dbReference type="RefSeq" id="WP_145362373.1">
    <property type="nucleotide sequence ID" value="NZ_CP036268.1"/>
</dbReference>
<dbReference type="OrthoDB" id="9924064at2"/>
<name>A0A517QX47_9PLAN</name>
<reference evidence="1 2" key="1">
    <citation type="submission" date="2019-02" db="EMBL/GenBank/DDBJ databases">
        <title>Deep-cultivation of Planctomycetes and their phenomic and genomic characterization uncovers novel biology.</title>
        <authorList>
            <person name="Wiegand S."/>
            <person name="Jogler M."/>
            <person name="Boedeker C."/>
            <person name="Pinto D."/>
            <person name="Vollmers J."/>
            <person name="Rivas-Marin E."/>
            <person name="Kohn T."/>
            <person name="Peeters S.H."/>
            <person name="Heuer A."/>
            <person name="Rast P."/>
            <person name="Oberbeckmann S."/>
            <person name="Bunk B."/>
            <person name="Jeske O."/>
            <person name="Meyerdierks A."/>
            <person name="Storesund J.E."/>
            <person name="Kallscheuer N."/>
            <person name="Luecker S."/>
            <person name="Lage O.M."/>
            <person name="Pohl T."/>
            <person name="Merkel B.J."/>
            <person name="Hornburger P."/>
            <person name="Mueller R.-W."/>
            <person name="Bruemmer F."/>
            <person name="Labrenz M."/>
            <person name="Spormann A.M."/>
            <person name="Op den Camp H."/>
            <person name="Overmann J."/>
            <person name="Amann R."/>
            <person name="Jetten M.S.M."/>
            <person name="Mascher T."/>
            <person name="Medema M.H."/>
            <person name="Devos D.P."/>
            <person name="Kaster A.-K."/>
            <person name="Ovreas L."/>
            <person name="Rohde M."/>
            <person name="Galperin M.Y."/>
            <person name="Jogler C."/>
        </authorList>
    </citation>
    <scope>NUCLEOTIDE SEQUENCE [LARGE SCALE GENOMIC DNA]</scope>
    <source>
        <strain evidence="1 2">Pan189</strain>
    </source>
</reference>
<protein>
    <submittedName>
        <fullName evidence="1">Uncharacterized protein</fullName>
    </submittedName>
</protein>
<dbReference type="Proteomes" id="UP000317318">
    <property type="component" value="Chromosome"/>
</dbReference>
<organism evidence="1 2">
    <name type="scientific">Stratiformator vulcanicus</name>
    <dbReference type="NCBI Taxonomy" id="2527980"/>
    <lineage>
        <taxon>Bacteria</taxon>
        <taxon>Pseudomonadati</taxon>
        <taxon>Planctomycetota</taxon>
        <taxon>Planctomycetia</taxon>
        <taxon>Planctomycetales</taxon>
        <taxon>Planctomycetaceae</taxon>
        <taxon>Stratiformator</taxon>
    </lineage>
</organism>
<dbReference type="AlphaFoldDB" id="A0A517QX47"/>
<evidence type="ECO:0000313" key="2">
    <source>
        <dbReference type="Proteomes" id="UP000317318"/>
    </source>
</evidence>